<evidence type="ECO:0000313" key="4">
    <source>
        <dbReference type="EMBL" id="KAK1389269.1"/>
    </source>
</evidence>
<proteinExistence type="predicted"/>
<comment type="caution">
    <text evidence="4">The sequence shown here is derived from an EMBL/GenBank/DDBJ whole genome shotgun (WGS) entry which is preliminary data.</text>
</comment>
<evidence type="ECO:0000256" key="1">
    <source>
        <dbReference type="ARBA" id="ARBA00022946"/>
    </source>
</evidence>
<dbReference type="Proteomes" id="UP001237642">
    <property type="component" value="Unassembled WGS sequence"/>
</dbReference>
<feature type="domain" description="MORF/ORRM1/DAG-like MORF" evidence="3">
    <location>
        <begin position="1"/>
        <end position="53"/>
    </location>
</feature>
<evidence type="ECO:0000313" key="5">
    <source>
        <dbReference type="Proteomes" id="UP001237642"/>
    </source>
</evidence>
<accession>A0AAD8MXY8</accession>
<feature type="region of interest" description="Disordered" evidence="2">
    <location>
        <begin position="88"/>
        <end position="131"/>
    </location>
</feature>
<reference evidence="4" key="2">
    <citation type="submission" date="2023-05" db="EMBL/GenBank/DDBJ databases">
        <authorList>
            <person name="Schelkunov M.I."/>
        </authorList>
    </citation>
    <scope>NUCLEOTIDE SEQUENCE</scope>
    <source>
        <strain evidence="4">Hsosn_3</strain>
        <tissue evidence="4">Leaf</tissue>
    </source>
</reference>
<dbReference type="Pfam" id="PF21864">
    <property type="entry name" value="MORF_dom"/>
    <property type="match status" value="1"/>
</dbReference>
<dbReference type="GO" id="GO:0016554">
    <property type="term" value="P:cytidine to uridine editing"/>
    <property type="evidence" value="ECO:0007669"/>
    <property type="project" value="InterPro"/>
</dbReference>
<protein>
    <recommendedName>
        <fullName evidence="3">MORF/ORRM1/DAG-like MORF domain-containing protein</fullName>
    </recommendedName>
</protein>
<dbReference type="InterPro" id="IPR054059">
    <property type="entry name" value="MORF/ORRM1/DAG-like_MORF"/>
</dbReference>
<dbReference type="GO" id="GO:0080156">
    <property type="term" value="P:mitochondrial mRNA modification"/>
    <property type="evidence" value="ECO:0007669"/>
    <property type="project" value="TreeGrafter"/>
</dbReference>
<name>A0AAD8MXY8_9APIA</name>
<dbReference type="EMBL" id="JAUIZM010000004">
    <property type="protein sequence ID" value="KAK1389269.1"/>
    <property type="molecule type" value="Genomic_DNA"/>
</dbReference>
<evidence type="ECO:0000256" key="2">
    <source>
        <dbReference type="SAM" id="MobiDB-lite"/>
    </source>
</evidence>
<reference evidence="4" key="1">
    <citation type="submission" date="2023-02" db="EMBL/GenBank/DDBJ databases">
        <title>Genome of toxic invasive species Heracleum sosnowskyi carries increased number of genes despite the absence of recent whole-genome duplications.</title>
        <authorList>
            <person name="Schelkunov M."/>
            <person name="Shtratnikova V."/>
            <person name="Makarenko M."/>
            <person name="Klepikova A."/>
            <person name="Omelchenko D."/>
            <person name="Novikova G."/>
            <person name="Obukhova E."/>
            <person name="Bogdanov V."/>
            <person name="Penin A."/>
            <person name="Logacheva M."/>
        </authorList>
    </citation>
    <scope>NUCLEOTIDE SEQUENCE</scope>
    <source>
        <strain evidence="4">Hsosn_3</strain>
        <tissue evidence="4">Leaf</tissue>
    </source>
</reference>
<evidence type="ECO:0000259" key="3">
    <source>
        <dbReference type="Pfam" id="PF21864"/>
    </source>
</evidence>
<dbReference type="GO" id="GO:0005739">
    <property type="term" value="C:mitochondrion"/>
    <property type="evidence" value="ECO:0007669"/>
    <property type="project" value="TreeGrafter"/>
</dbReference>
<dbReference type="InterPro" id="IPR039206">
    <property type="entry name" value="MORF/ORRM1/DAG-like"/>
</dbReference>
<dbReference type="PANTHER" id="PTHR31346">
    <property type="entry name" value="MULTIPLE ORGANELLAR RNA EDITING FACTOR 2, CHLOROPLASTIC-RELATED-RELATED"/>
    <property type="match status" value="1"/>
</dbReference>
<sequence length="254" mass="29227">MKIYYVSMRHYYAFGALISEELSYKLRDLDKVRWMLPNSYLNAKNKDYGGEPFINGQYVPYDPKYHDEWVRNDTIQRERVKQNLQDLRSDNMGEGLQNLDERSPDIGVPQYMGEESSNPGGSQNMGGGPQNMEQMPQNNIRGMSQGNMGGMLQSNMGEVLQINLGGALNIGTPSNYMMGEECHQSRDPKIFHQERCIRMKAFLTILCQDQPAKTRTTTHQISLLMITLARLKIFLLREIINEHNVEFDDMGLIY</sequence>
<keyword evidence="5" id="KW-1185">Reference proteome</keyword>
<dbReference type="AlphaFoldDB" id="A0AAD8MXY8"/>
<keyword evidence="1" id="KW-0809">Transit peptide</keyword>
<gene>
    <name evidence="4" type="ORF">POM88_017447</name>
</gene>
<organism evidence="4 5">
    <name type="scientific">Heracleum sosnowskyi</name>
    <dbReference type="NCBI Taxonomy" id="360622"/>
    <lineage>
        <taxon>Eukaryota</taxon>
        <taxon>Viridiplantae</taxon>
        <taxon>Streptophyta</taxon>
        <taxon>Embryophyta</taxon>
        <taxon>Tracheophyta</taxon>
        <taxon>Spermatophyta</taxon>
        <taxon>Magnoliopsida</taxon>
        <taxon>eudicotyledons</taxon>
        <taxon>Gunneridae</taxon>
        <taxon>Pentapetalae</taxon>
        <taxon>asterids</taxon>
        <taxon>campanulids</taxon>
        <taxon>Apiales</taxon>
        <taxon>Apiaceae</taxon>
        <taxon>Apioideae</taxon>
        <taxon>apioid superclade</taxon>
        <taxon>Tordylieae</taxon>
        <taxon>Tordyliinae</taxon>
        <taxon>Heracleum</taxon>
    </lineage>
</organism>
<dbReference type="PANTHER" id="PTHR31346:SF4">
    <property type="entry name" value="MULTIPLE ORGANELLAR RNA EDITING FACTOR 8, CHLOROPLASTIC_MITOCHONDRIAL"/>
    <property type="match status" value="1"/>
</dbReference>